<dbReference type="EMBL" id="JACGWW010000001">
    <property type="protein sequence ID" value="MBA8812565.1"/>
    <property type="molecule type" value="Genomic_DNA"/>
</dbReference>
<evidence type="ECO:0000313" key="4">
    <source>
        <dbReference type="EMBL" id="MBA8812565.1"/>
    </source>
</evidence>
<dbReference type="Pfam" id="PF00498">
    <property type="entry name" value="FHA"/>
    <property type="match status" value="1"/>
</dbReference>
<dbReference type="SUPFAM" id="SSF49879">
    <property type="entry name" value="SMAD/FHA domain"/>
    <property type="match status" value="1"/>
</dbReference>
<proteinExistence type="predicted"/>
<evidence type="ECO:0000313" key="3">
    <source>
        <dbReference type="EMBL" id="GEK81718.1"/>
    </source>
</evidence>
<evidence type="ECO:0000313" key="5">
    <source>
        <dbReference type="Proteomes" id="UP000321154"/>
    </source>
</evidence>
<dbReference type="Proteomes" id="UP000522688">
    <property type="component" value="Unassembled WGS sequence"/>
</dbReference>
<dbReference type="EMBL" id="BJUV01000001">
    <property type="protein sequence ID" value="GEK81718.1"/>
    <property type="molecule type" value="Genomic_DNA"/>
</dbReference>
<keyword evidence="1" id="KW-0597">Phosphoprotein</keyword>
<dbReference type="Proteomes" id="UP000321154">
    <property type="component" value="Unassembled WGS sequence"/>
</dbReference>
<evidence type="ECO:0000256" key="1">
    <source>
        <dbReference type="ARBA" id="ARBA00022553"/>
    </source>
</evidence>
<protein>
    <submittedName>
        <fullName evidence="4">PSer/pThr/pTyr-binding forkhead associated (FHA) protein</fullName>
    </submittedName>
</protein>
<dbReference type="Gene3D" id="2.60.200.20">
    <property type="match status" value="1"/>
</dbReference>
<dbReference type="SMART" id="SM00240">
    <property type="entry name" value="FHA"/>
    <property type="match status" value="1"/>
</dbReference>
<gene>
    <name evidence="4" type="ORF">FB463_000789</name>
    <name evidence="3" type="ORF">FFA01_00270</name>
</gene>
<dbReference type="InterPro" id="IPR008984">
    <property type="entry name" value="SMAD_FHA_dom_sf"/>
</dbReference>
<dbReference type="PROSITE" id="PS50006">
    <property type="entry name" value="FHA_DOMAIN"/>
    <property type="match status" value="1"/>
</dbReference>
<name>A0A7W3PHQ4_9MICO</name>
<keyword evidence="5" id="KW-1185">Reference proteome</keyword>
<comment type="caution">
    <text evidence="4">The sequence shown here is derived from an EMBL/GenBank/DDBJ whole genome shotgun (WGS) entry which is preliminary data.</text>
</comment>
<dbReference type="InterPro" id="IPR000253">
    <property type="entry name" value="FHA_dom"/>
</dbReference>
<reference evidence="3 5" key="1">
    <citation type="submission" date="2019-07" db="EMBL/GenBank/DDBJ databases">
        <title>Whole genome shotgun sequence of Frigoribacterium faeni NBRC 103066.</title>
        <authorList>
            <person name="Hosoyama A."/>
            <person name="Uohara A."/>
            <person name="Ohji S."/>
            <person name="Ichikawa N."/>
        </authorList>
    </citation>
    <scope>NUCLEOTIDE SEQUENCE [LARGE SCALE GENOMIC DNA]</scope>
    <source>
        <strain evidence="3 5">NBRC 103066</strain>
    </source>
</reference>
<evidence type="ECO:0000259" key="2">
    <source>
        <dbReference type="PROSITE" id="PS50006"/>
    </source>
</evidence>
<dbReference type="CDD" id="cd00060">
    <property type="entry name" value="FHA"/>
    <property type="match status" value="1"/>
</dbReference>
<organism evidence="4 6">
    <name type="scientific">Frigoribacterium faeni</name>
    <dbReference type="NCBI Taxonomy" id="145483"/>
    <lineage>
        <taxon>Bacteria</taxon>
        <taxon>Bacillati</taxon>
        <taxon>Actinomycetota</taxon>
        <taxon>Actinomycetes</taxon>
        <taxon>Micrococcales</taxon>
        <taxon>Microbacteriaceae</taxon>
        <taxon>Frigoribacterium</taxon>
    </lineage>
</organism>
<feature type="domain" description="FHA" evidence="2">
    <location>
        <begin position="62"/>
        <end position="118"/>
    </location>
</feature>
<sequence>MSTREPAPRRDDLEDTVIAAWGDTVLRPRGATGGPSTSTTVVPPRIAAVRIGERIERLDVPVIVGRRPSAPRLVSGPAPRLVVVPSPAQEVSSSHVEIRQDGDVVVVTDLRSTNGTVVRLPARHPVKLRQGESTVALPGAIVDLGDGNTLEILAPPRTTVQEEPHT</sequence>
<evidence type="ECO:0000313" key="6">
    <source>
        <dbReference type="Proteomes" id="UP000522688"/>
    </source>
</evidence>
<dbReference type="RefSeq" id="WP_244289615.1">
    <property type="nucleotide sequence ID" value="NZ_BAAAHR010000002.1"/>
</dbReference>
<dbReference type="AlphaFoldDB" id="A0A7W3PHQ4"/>
<reference evidence="4 6" key="2">
    <citation type="submission" date="2020-07" db="EMBL/GenBank/DDBJ databases">
        <title>Sequencing the genomes of 1000 actinobacteria strains.</title>
        <authorList>
            <person name="Klenk H.-P."/>
        </authorList>
    </citation>
    <scope>NUCLEOTIDE SEQUENCE [LARGE SCALE GENOMIC DNA]</scope>
    <source>
        <strain evidence="4 6">DSM 10309</strain>
    </source>
</reference>
<accession>A0A7W3PHQ4</accession>